<protein>
    <submittedName>
        <fullName evidence="1">DUF929 domain-containing protein</fullName>
    </submittedName>
</protein>
<evidence type="ECO:0000313" key="1">
    <source>
        <dbReference type="EMBL" id="QGR19105.1"/>
    </source>
</evidence>
<reference evidence="1 2" key="1">
    <citation type="submission" date="2019-10" db="EMBL/GenBank/DDBJ databases">
        <title>Genome Sequences from Six Type Strain Members of the Archaeal Family Sulfolobaceae: Acidianus ambivalens, Acidianus infernus, Metallosphaera prunae, Stygiolobus azoricus, Sulfolobus metallicus, and Sulfurisphaera ohwakuensis.</title>
        <authorList>
            <person name="Counts J.A."/>
            <person name="Kelly R.M."/>
        </authorList>
    </citation>
    <scope>NUCLEOTIDE SEQUENCE [LARGE SCALE GENOMIC DNA]</scope>
    <source>
        <strain evidence="1 2">FC6</strain>
    </source>
</reference>
<gene>
    <name evidence="1" type="ORF">D1868_03340</name>
</gene>
<keyword evidence="2" id="KW-1185">Reference proteome</keyword>
<accession>A0A650CN48</accession>
<sequence length="163" mass="18180">MHSPAPIHLKDLSSPFLKKEALMSVIPTGQDRFGNISGLEYMLSSSTDIYPDTPTFTLANLTYESKHLSLLAYEYQNRNHQPLQALPQNVYQLWQEYGHGSIPFIYVAGLFYQVGSTASASIISGKNWTYAFSQLNNLSSPFAQQVYSTANILTAEFCIATNN</sequence>
<dbReference type="EMBL" id="CP045483">
    <property type="protein sequence ID" value="QGR19105.1"/>
    <property type="molecule type" value="Genomic_DNA"/>
</dbReference>
<dbReference type="Proteomes" id="UP000423396">
    <property type="component" value="Chromosome"/>
</dbReference>
<dbReference type="AlphaFoldDB" id="A0A650CN48"/>
<evidence type="ECO:0000313" key="2">
    <source>
        <dbReference type="Proteomes" id="UP000423396"/>
    </source>
</evidence>
<dbReference type="KEGG" id="sazo:D1868_03340"/>
<dbReference type="InterPro" id="IPR009272">
    <property type="entry name" value="DUF929"/>
</dbReference>
<name>A0A650CN48_9CREN</name>
<organism evidence="1 2">
    <name type="scientific">Stygiolobus azoricus</name>
    <dbReference type="NCBI Taxonomy" id="41675"/>
    <lineage>
        <taxon>Archaea</taxon>
        <taxon>Thermoproteota</taxon>
        <taxon>Thermoprotei</taxon>
        <taxon>Sulfolobales</taxon>
        <taxon>Sulfolobaceae</taxon>
        <taxon>Stygiolobus</taxon>
    </lineage>
</organism>
<proteinExistence type="predicted"/>
<dbReference type="Pfam" id="PF06053">
    <property type="entry name" value="DUF929"/>
    <property type="match status" value="1"/>
</dbReference>